<dbReference type="SUPFAM" id="SSF55594">
    <property type="entry name" value="HPr-like"/>
    <property type="match status" value="1"/>
</dbReference>
<organism evidence="2 3">
    <name type="scientific">Gracilibacillus oryzae</name>
    <dbReference type="NCBI Taxonomy" id="1672701"/>
    <lineage>
        <taxon>Bacteria</taxon>
        <taxon>Bacillati</taxon>
        <taxon>Bacillota</taxon>
        <taxon>Bacilli</taxon>
        <taxon>Bacillales</taxon>
        <taxon>Bacillaceae</taxon>
        <taxon>Gracilibacillus</taxon>
    </lineage>
</organism>
<evidence type="ECO:0000259" key="1">
    <source>
        <dbReference type="PROSITE" id="PS51350"/>
    </source>
</evidence>
<evidence type="ECO:0000313" key="3">
    <source>
        <dbReference type="Proteomes" id="UP000480246"/>
    </source>
</evidence>
<reference evidence="2 3" key="1">
    <citation type="submission" date="2019-10" db="EMBL/GenBank/DDBJ databases">
        <title>Gracilibacillus sp. nov. isolated from rice seeds.</title>
        <authorList>
            <person name="He S."/>
        </authorList>
    </citation>
    <scope>NUCLEOTIDE SEQUENCE [LARGE SCALE GENOMIC DNA]</scope>
    <source>
        <strain evidence="2 3">TD8</strain>
    </source>
</reference>
<dbReference type="Gene3D" id="3.30.1340.10">
    <property type="entry name" value="HPr-like"/>
    <property type="match status" value="1"/>
</dbReference>
<dbReference type="RefSeq" id="WP_153400867.1">
    <property type="nucleotide sequence ID" value="NZ_ML762424.1"/>
</dbReference>
<sequence>MKEFKSKKIILDNKLSINEVLAINLYEKTFNGNIYLLHNHEMVNTKHLSELVTFSLMIEENSEIHFVAEGRNSEEALEEVAEKLQTRELSEAL</sequence>
<gene>
    <name evidence="2" type="ORF">F9U64_00770</name>
</gene>
<proteinExistence type="predicted"/>
<dbReference type="OrthoDB" id="2872747at2"/>
<dbReference type="PROSITE" id="PS51350">
    <property type="entry name" value="PTS_HPR_DOM"/>
    <property type="match status" value="1"/>
</dbReference>
<keyword evidence="3" id="KW-1185">Reference proteome</keyword>
<name>A0A7C8GVL1_9BACI</name>
<dbReference type="InterPro" id="IPR000032">
    <property type="entry name" value="HPr-like"/>
</dbReference>
<dbReference type="AlphaFoldDB" id="A0A7C8GVL1"/>
<dbReference type="InterPro" id="IPR035895">
    <property type="entry name" value="HPr-like_sf"/>
</dbReference>
<accession>A0A7C8GVL1</accession>
<feature type="domain" description="HPr" evidence="1">
    <location>
        <begin position="1"/>
        <end position="92"/>
    </location>
</feature>
<comment type="caution">
    <text evidence="2">The sequence shown here is derived from an EMBL/GenBank/DDBJ whole genome shotgun (WGS) entry which is preliminary data.</text>
</comment>
<dbReference type="EMBL" id="WEID01000004">
    <property type="protein sequence ID" value="KAB8139360.1"/>
    <property type="molecule type" value="Genomic_DNA"/>
</dbReference>
<evidence type="ECO:0000313" key="2">
    <source>
        <dbReference type="EMBL" id="KAB8139360.1"/>
    </source>
</evidence>
<protein>
    <submittedName>
        <fullName evidence="2">HPr family phosphocarrier protein</fullName>
    </submittedName>
</protein>
<dbReference type="Proteomes" id="UP000480246">
    <property type="component" value="Unassembled WGS sequence"/>
</dbReference>